<sequence>MESNKKSFVDRVVLITGGSRGIGFAIARAFLEQGARVVICAKDSHRLKEAENHLSHLGTVAAIEADVRDRAQVQRLIEECRRRLGEIDVLVNNAGRAWSGPFAEQPPEKIDEVVDANVKGVLYVTRAVLPHMLARGSGVIINIASGAGLTGFAELASYCASKFAVVGFTESLAQEVAAQGIRVYAVCPGRVDTDMQREYSGRRMGMPPERVAEKILALAGPRPPIRSGRCLEIAG</sequence>
<dbReference type="InterPro" id="IPR002347">
    <property type="entry name" value="SDR_fam"/>
</dbReference>
<evidence type="ECO:0000256" key="1">
    <source>
        <dbReference type="ARBA" id="ARBA00006484"/>
    </source>
</evidence>
<dbReference type="PRINTS" id="PR00080">
    <property type="entry name" value="SDRFAMILY"/>
</dbReference>
<dbReference type="PIRSF" id="PIRSF000126">
    <property type="entry name" value="11-beta-HSD1"/>
    <property type="match status" value="1"/>
</dbReference>
<dbReference type="AlphaFoldDB" id="A0A1F6TWE3"/>
<dbReference type="Pfam" id="PF00106">
    <property type="entry name" value="adh_short"/>
    <property type="match status" value="1"/>
</dbReference>
<dbReference type="SMART" id="SM00822">
    <property type="entry name" value="PKS_KR"/>
    <property type="match status" value="1"/>
</dbReference>
<dbReference type="PANTHER" id="PTHR44196:SF1">
    <property type="entry name" value="DEHYDROGENASE_REDUCTASE SDR FAMILY MEMBER 7B"/>
    <property type="match status" value="1"/>
</dbReference>
<dbReference type="CDD" id="cd05233">
    <property type="entry name" value="SDR_c"/>
    <property type="match status" value="1"/>
</dbReference>
<proteinExistence type="inferred from homology"/>
<accession>A0A1F6TWE3</accession>
<dbReference type="PROSITE" id="PS00061">
    <property type="entry name" value="ADH_SHORT"/>
    <property type="match status" value="1"/>
</dbReference>
<evidence type="ECO:0000313" key="5">
    <source>
        <dbReference type="EMBL" id="OGI49372.1"/>
    </source>
</evidence>
<comment type="caution">
    <text evidence="5">The sequence shown here is derived from an EMBL/GenBank/DDBJ whole genome shotgun (WGS) entry which is preliminary data.</text>
</comment>
<gene>
    <name evidence="5" type="ORF">A3A87_00690</name>
</gene>
<dbReference type="SUPFAM" id="SSF51735">
    <property type="entry name" value="NAD(P)-binding Rossmann-fold domains"/>
    <property type="match status" value="1"/>
</dbReference>
<reference evidence="5 6" key="1">
    <citation type="journal article" date="2016" name="Nat. Commun.">
        <title>Thousands of microbial genomes shed light on interconnected biogeochemical processes in an aquifer system.</title>
        <authorList>
            <person name="Anantharaman K."/>
            <person name="Brown C.T."/>
            <person name="Hug L.A."/>
            <person name="Sharon I."/>
            <person name="Castelle C.J."/>
            <person name="Probst A.J."/>
            <person name="Thomas B.C."/>
            <person name="Singh A."/>
            <person name="Wilkins M.J."/>
            <person name="Karaoz U."/>
            <person name="Brodie E.L."/>
            <person name="Williams K.H."/>
            <person name="Hubbard S.S."/>
            <person name="Banfield J.F."/>
        </authorList>
    </citation>
    <scope>NUCLEOTIDE SEQUENCE [LARGE SCALE GENOMIC DNA]</scope>
</reference>
<evidence type="ECO:0000313" key="6">
    <source>
        <dbReference type="Proteomes" id="UP000179037"/>
    </source>
</evidence>
<dbReference type="InterPro" id="IPR057326">
    <property type="entry name" value="KR_dom"/>
</dbReference>
<comment type="similarity">
    <text evidence="1 3">Belongs to the short-chain dehydrogenases/reductases (SDR) family.</text>
</comment>
<dbReference type="STRING" id="1817768.A3A87_00690"/>
<dbReference type="FunFam" id="3.40.50.720:FF:000084">
    <property type="entry name" value="Short-chain dehydrogenase reductase"/>
    <property type="match status" value="1"/>
</dbReference>
<evidence type="ECO:0000256" key="3">
    <source>
        <dbReference type="RuleBase" id="RU000363"/>
    </source>
</evidence>
<dbReference type="InterPro" id="IPR036291">
    <property type="entry name" value="NAD(P)-bd_dom_sf"/>
</dbReference>
<protein>
    <recommendedName>
        <fullName evidence="4">Ketoreductase domain-containing protein</fullName>
    </recommendedName>
</protein>
<evidence type="ECO:0000256" key="2">
    <source>
        <dbReference type="ARBA" id="ARBA00023002"/>
    </source>
</evidence>
<name>A0A1F6TWE3_9PROT</name>
<dbReference type="PANTHER" id="PTHR44196">
    <property type="entry name" value="DEHYDROGENASE/REDUCTASE SDR FAMILY MEMBER 7B"/>
    <property type="match status" value="1"/>
</dbReference>
<dbReference type="Proteomes" id="UP000179037">
    <property type="component" value="Unassembled WGS sequence"/>
</dbReference>
<feature type="domain" description="Ketoreductase" evidence="4">
    <location>
        <begin position="11"/>
        <end position="194"/>
    </location>
</feature>
<dbReference type="InterPro" id="IPR020904">
    <property type="entry name" value="Sc_DH/Rdtase_CS"/>
</dbReference>
<dbReference type="GO" id="GO:0016491">
    <property type="term" value="F:oxidoreductase activity"/>
    <property type="evidence" value="ECO:0007669"/>
    <property type="project" value="UniProtKB-KW"/>
</dbReference>
<keyword evidence="2" id="KW-0560">Oxidoreductase</keyword>
<dbReference type="PRINTS" id="PR00081">
    <property type="entry name" value="GDHRDH"/>
</dbReference>
<organism evidence="5 6">
    <name type="scientific">Candidatus Muproteobacteria bacterium RIFCSPLOWO2_01_FULL_60_18</name>
    <dbReference type="NCBI Taxonomy" id="1817768"/>
    <lineage>
        <taxon>Bacteria</taxon>
        <taxon>Pseudomonadati</taxon>
        <taxon>Pseudomonadota</taxon>
        <taxon>Candidatus Muproteobacteria</taxon>
    </lineage>
</organism>
<evidence type="ECO:0000259" key="4">
    <source>
        <dbReference type="SMART" id="SM00822"/>
    </source>
</evidence>
<dbReference type="Gene3D" id="3.40.50.720">
    <property type="entry name" value="NAD(P)-binding Rossmann-like Domain"/>
    <property type="match status" value="1"/>
</dbReference>
<dbReference type="EMBL" id="MFTC01000100">
    <property type="protein sequence ID" value="OGI49372.1"/>
    <property type="molecule type" value="Genomic_DNA"/>
</dbReference>
<dbReference type="GO" id="GO:0016020">
    <property type="term" value="C:membrane"/>
    <property type="evidence" value="ECO:0007669"/>
    <property type="project" value="TreeGrafter"/>
</dbReference>